<dbReference type="Proteomes" id="UP001469749">
    <property type="component" value="Unassembled WGS sequence"/>
</dbReference>
<dbReference type="CDD" id="cd02440">
    <property type="entry name" value="AdoMet_MTases"/>
    <property type="match status" value="1"/>
</dbReference>
<gene>
    <name evidence="9" type="ORF">WMO25_06160</name>
</gene>
<evidence type="ECO:0000256" key="3">
    <source>
        <dbReference type="ARBA" id="ARBA00022450"/>
    </source>
</evidence>
<dbReference type="Gene3D" id="3.40.50.12780">
    <property type="entry name" value="N-terminal domain of ligase-like"/>
    <property type="match status" value="1"/>
</dbReference>
<dbReference type="SUPFAM" id="SSF52777">
    <property type="entry name" value="CoA-dependent acyltransferases"/>
    <property type="match status" value="2"/>
</dbReference>
<dbReference type="SUPFAM" id="SSF53335">
    <property type="entry name" value="S-adenosyl-L-methionine-dependent methyltransferases"/>
    <property type="match status" value="1"/>
</dbReference>
<dbReference type="InterPro" id="IPR009081">
    <property type="entry name" value="PP-bd_ACP"/>
</dbReference>
<dbReference type="InterPro" id="IPR045851">
    <property type="entry name" value="AMP-bd_C_sf"/>
</dbReference>
<dbReference type="InterPro" id="IPR006162">
    <property type="entry name" value="Ppantetheine_attach_site"/>
</dbReference>
<dbReference type="EMBL" id="JBBMEK010000054">
    <property type="protein sequence ID" value="MEQ2364681.1"/>
    <property type="molecule type" value="Genomic_DNA"/>
</dbReference>
<keyword evidence="6" id="KW-0677">Repeat</keyword>
<dbReference type="Pfam" id="PF00501">
    <property type="entry name" value="AMP-binding"/>
    <property type="match status" value="1"/>
</dbReference>
<keyword evidence="4" id="KW-0597">Phosphoprotein</keyword>
<dbReference type="InterPro" id="IPR001242">
    <property type="entry name" value="Condensation_dom"/>
</dbReference>
<dbReference type="PANTHER" id="PTHR45527:SF10">
    <property type="entry name" value="PYOCHELIN SYNTHASE PCHF"/>
    <property type="match status" value="1"/>
</dbReference>
<comment type="caution">
    <text evidence="9">The sequence shown here is derived from an EMBL/GenBank/DDBJ whole genome shotgun (WGS) entry which is preliminary data.</text>
</comment>
<dbReference type="InterPro" id="IPR000873">
    <property type="entry name" value="AMP-dep_synth/lig_dom"/>
</dbReference>
<dbReference type="InterPro" id="IPR023213">
    <property type="entry name" value="CAT-like_dom_sf"/>
</dbReference>
<dbReference type="RefSeq" id="WP_349084623.1">
    <property type="nucleotide sequence ID" value="NZ_JBBMEK010000054.1"/>
</dbReference>
<dbReference type="NCBIfam" id="TIGR01733">
    <property type="entry name" value="AA-adenyl-dom"/>
    <property type="match status" value="1"/>
</dbReference>
<comment type="pathway">
    <text evidence="2">Siderophore biosynthesis.</text>
</comment>
<dbReference type="Gene3D" id="1.10.1200.10">
    <property type="entry name" value="ACP-like"/>
    <property type="match status" value="2"/>
</dbReference>
<dbReference type="InterPro" id="IPR020806">
    <property type="entry name" value="PKS_PP-bd"/>
</dbReference>
<dbReference type="Pfam" id="PF08242">
    <property type="entry name" value="Methyltransf_12"/>
    <property type="match status" value="1"/>
</dbReference>
<keyword evidence="5" id="KW-0436">Ligase</keyword>
<evidence type="ECO:0000256" key="4">
    <source>
        <dbReference type="ARBA" id="ARBA00022553"/>
    </source>
</evidence>
<feature type="domain" description="Carrier" evidence="8">
    <location>
        <begin position="453"/>
        <end position="527"/>
    </location>
</feature>
<evidence type="ECO:0000256" key="2">
    <source>
        <dbReference type="ARBA" id="ARBA00004924"/>
    </source>
</evidence>
<accession>A0ABV1B576</accession>
<evidence type="ECO:0000259" key="8">
    <source>
        <dbReference type="PROSITE" id="PS50075"/>
    </source>
</evidence>
<keyword evidence="3" id="KW-0596">Phosphopantetheine</keyword>
<evidence type="ECO:0000256" key="7">
    <source>
        <dbReference type="ARBA" id="ARBA00023194"/>
    </source>
</evidence>
<dbReference type="Pfam" id="PF00550">
    <property type="entry name" value="PP-binding"/>
    <property type="match status" value="2"/>
</dbReference>
<evidence type="ECO:0000313" key="10">
    <source>
        <dbReference type="Proteomes" id="UP001469749"/>
    </source>
</evidence>
<evidence type="ECO:0000256" key="6">
    <source>
        <dbReference type="ARBA" id="ARBA00022737"/>
    </source>
</evidence>
<keyword evidence="7" id="KW-0045">Antibiotic biosynthesis</keyword>
<dbReference type="Gene3D" id="3.30.559.10">
    <property type="entry name" value="Chloramphenicol acetyltransferase-like domain"/>
    <property type="match status" value="1"/>
</dbReference>
<dbReference type="Gene3D" id="3.40.50.150">
    <property type="entry name" value="Vaccinia Virus protein VP39"/>
    <property type="match status" value="1"/>
</dbReference>
<dbReference type="InterPro" id="IPR029063">
    <property type="entry name" value="SAM-dependent_MTases_sf"/>
</dbReference>
<evidence type="ECO:0000256" key="1">
    <source>
        <dbReference type="ARBA" id="ARBA00001957"/>
    </source>
</evidence>
<comment type="cofactor">
    <cofactor evidence="1">
        <name>pantetheine 4'-phosphate</name>
        <dbReference type="ChEBI" id="CHEBI:47942"/>
    </cofactor>
</comment>
<dbReference type="InterPro" id="IPR036736">
    <property type="entry name" value="ACP-like_sf"/>
</dbReference>
<dbReference type="InterPro" id="IPR010071">
    <property type="entry name" value="AA_adenyl_dom"/>
</dbReference>
<dbReference type="Gene3D" id="3.30.300.30">
    <property type="match status" value="3"/>
</dbReference>
<name>A0ABV1B576_9FIRM</name>
<dbReference type="SUPFAM" id="SSF47336">
    <property type="entry name" value="ACP-like"/>
    <property type="match status" value="2"/>
</dbReference>
<dbReference type="InterPro" id="IPR020845">
    <property type="entry name" value="AMP-binding_CS"/>
</dbReference>
<dbReference type="PROSITE" id="PS00012">
    <property type="entry name" value="PHOSPHOPANTETHEINE"/>
    <property type="match status" value="1"/>
</dbReference>
<dbReference type="CDD" id="cd19535">
    <property type="entry name" value="Cyc_NRPS"/>
    <property type="match status" value="1"/>
</dbReference>
<proteinExistence type="predicted"/>
<dbReference type="SMART" id="SM00823">
    <property type="entry name" value="PKS_PP"/>
    <property type="match status" value="1"/>
</dbReference>
<dbReference type="Pfam" id="PF00668">
    <property type="entry name" value="Condensation"/>
    <property type="match status" value="1"/>
</dbReference>
<evidence type="ECO:0000256" key="5">
    <source>
        <dbReference type="ARBA" id="ARBA00022598"/>
    </source>
</evidence>
<dbReference type="InterPro" id="IPR025110">
    <property type="entry name" value="AMP-bd_C"/>
</dbReference>
<dbReference type="InterPro" id="IPR013217">
    <property type="entry name" value="Methyltransf_12"/>
</dbReference>
<protein>
    <submittedName>
        <fullName evidence="9">Amino acid adenylation domain-containing protein</fullName>
    </submittedName>
</protein>
<dbReference type="InterPro" id="IPR042099">
    <property type="entry name" value="ANL_N_sf"/>
</dbReference>
<sequence>MGREDNQVKVRGHRIELGEIETKIKEYPEIDDCFVIVQRMKENEKLEAVVTLNHRQEWTEDNKNYIKEKIFGELQIGIYEAKDDFKFYDECRNLRKYILNRIIKKIETGGSDIHEKYDRLVQGWKDEVSNLESNSVNEKLEKNCLLETFMAPFIENINILLGYDKERKNEIIMQENFVSPNEVSLQMKGGIYSIEVIEKIIHAYCDYYGNNKIRILEVGARSISATKALANKFKNIEYVILDSSRYYLNRVETELGDLENVRLVVGDLEAIIIPELLNLEFDLIVFNNTLHQFSNVENVLRMASDLLKKYGCVVFSEMVVPFPLEDLSTAFFKKAYTDIRKDTKRMVLDKNEWNQIINSAGMEFIKKYPEEDFTKEYPLYVYIACNKWGSTQDKLNGLKKFLKDRLPDYMIPQNYYPIPMMPITNNGKIDRKLLVKKLENIEENRIEIHHSEEKWSEIERKLAVIWKSVLNTKVYRDSNYFRLGGDSLLATQLSAEIKKHFNIDFSIENVFMKQNFSEMAEYIGKQLSESVQTKEIFETDEKNRFEPFPLTEVQQAYWIGKEGGYVLGNVDAHCYFEMECDELNIDLAQKCFRRLIDHHDMMRAIVLNGGEYQKVLQEVPKYVIKIHDFRGVSDEEIEIKELEIRNQLSHQTFNLEEWPLFDIQAAIKNRNKTKLFISFNNIIFDGWSMFMLFRQWKELYENPEVDLPDIKLTYRDYLLALPKIQDKNKYAEDVDYWKNRVLELPEAPKLPLQTLPELIKEQRFLRCENHISIAEWETLKGLAQDRGITPAALLITTYAEILSRWSERQELTINLTRFNRTQIHEDVQQIIGDFTSLTLLGIDLRKQEKFEYRVKCVQEQLWKDISHSSVSGIYVERELEAIEAGRGRMPVVFTSGLGLEENVQDNQYLGTIGYGISQTPQIWLDHQVAERNGELILTWDYVDGLFPDQMIQDMFSCYIKLLKKLCRKEYWSFSVSEMLTVPKSEERTRANRTEKNIPRDTLVSLFMKQVRSSGMESAIISEERVLTYREVDDLSSGLMKAIKNAPMGVGKITAVLMEKSWQQVVAVLGILKAGSAYIPIDATLPKERVKLLLEKSGACTIISQKGIEEKFGTNFNKNWITIESVQAVESNEDNSVFSELAYVIFTSGSTGEPKGVMITHENVMNTILDVNERIDLNQKDRVFALSNLNFDLSVFDIFGVLLVGGAIVIPKQFDIKNPRKWLELIEQHHVTVWNTVPASAEMLIEYANGQGIFQTNIRKVLLSGDWIPVDLPERIRKITKGVEIFSLGGATEGSIWSIIYKIEEGCFFQTSIPYGKPLANQRFYILNERMEECPDMVPGELFISGKGVAKGYWNGPQKTKERFVPDPKVPGEMMYATGDIGRYLKSGDIEFLGREDYQVKVNGYRIELGEIEHYIRLNHAVKDTVVIKGSDNRLVAFLVLTDNQEQLKELLDDWLRSRLPAYMIPSEYIYLKKIPLTPNHKIDKKELLNTIKNETKENRKKMPTTETEKIISSIWEDVLGYADPSVEDDFFSNGGNSLMAVRFVNAINKKMGLELSLQSLFSNSKISEIAALLDKNISEYEDMGSI</sequence>
<keyword evidence="10" id="KW-1185">Reference proteome</keyword>
<evidence type="ECO:0000313" key="9">
    <source>
        <dbReference type="EMBL" id="MEQ2364681.1"/>
    </source>
</evidence>
<dbReference type="PANTHER" id="PTHR45527">
    <property type="entry name" value="NONRIBOSOMAL PEPTIDE SYNTHETASE"/>
    <property type="match status" value="1"/>
</dbReference>
<dbReference type="Pfam" id="PF13193">
    <property type="entry name" value="AMP-binding_C"/>
    <property type="match status" value="1"/>
</dbReference>
<reference evidence="9 10" key="1">
    <citation type="submission" date="2024-03" db="EMBL/GenBank/DDBJ databases">
        <title>Human intestinal bacterial collection.</title>
        <authorList>
            <person name="Pauvert C."/>
            <person name="Hitch T.C.A."/>
            <person name="Clavel T."/>
        </authorList>
    </citation>
    <scope>NUCLEOTIDE SEQUENCE [LARGE SCALE GENOMIC DNA]</scope>
    <source>
        <strain evidence="9 10">CLA-AA-H190</strain>
    </source>
</reference>
<dbReference type="SUPFAM" id="SSF56801">
    <property type="entry name" value="Acetyl-CoA synthetase-like"/>
    <property type="match status" value="2"/>
</dbReference>
<dbReference type="Gene3D" id="3.30.559.30">
    <property type="entry name" value="Nonribosomal peptide synthetase, condensation domain"/>
    <property type="match status" value="1"/>
</dbReference>
<feature type="domain" description="Carrier" evidence="8">
    <location>
        <begin position="1502"/>
        <end position="1577"/>
    </location>
</feature>
<dbReference type="InterPro" id="IPR057737">
    <property type="entry name" value="Condensation_MtbB-like"/>
</dbReference>
<dbReference type="PROSITE" id="PS50075">
    <property type="entry name" value="CARRIER"/>
    <property type="match status" value="2"/>
</dbReference>
<dbReference type="PROSITE" id="PS00455">
    <property type="entry name" value="AMP_BINDING"/>
    <property type="match status" value="1"/>
</dbReference>
<organism evidence="9 10">
    <name type="scientific">Coprococcus intestinihominis</name>
    <dbReference type="NCBI Taxonomy" id="3133154"/>
    <lineage>
        <taxon>Bacteria</taxon>
        <taxon>Bacillati</taxon>
        <taxon>Bacillota</taxon>
        <taxon>Clostridia</taxon>
        <taxon>Lachnospirales</taxon>
        <taxon>Lachnospiraceae</taxon>
        <taxon>Coprococcus</taxon>
    </lineage>
</organism>